<dbReference type="Pfam" id="PF00245">
    <property type="entry name" value="Alk_phosphatase"/>
    <property type="match status" value="3"/>
</dbReference>
<dbReference type="EMBL" id="CP151657">
    <property type="protein sequence ID" value="WZP17220.1"/>
    <property type="molecule type" value="Genomic_DNA"/>
</dbReference>
<dbReference type="InterPro" id="IPR030395">
    <property type="entry name" value="GP_PDE_dom"/>
</dbReference>
<evidence type="ECO:0000256" key="7">
    <source>
        <dbReference type="ARBA" id="ARBA00022833"/>
    </source>
</evidence>
<dbReference type="InterPro" id="IPR018299">
    <property type="entry name" value="Alkaline_phosphatase_AS"/>
</dbReference>
<dbReference type="SUPFAM" id="SSF53649">
    <property type="entry name" value="Alkaline phosphatase-like"/>
    <property type="match status" value="2"/>
</dbReference>
<evidence type="ECO:0000256" key="4">
    <source>
        <dbReference type="ARBA" id="ARBA00022553"/>
    </source>
</evidence>
<dbReference type="Pfam" id="PF03009">
    <property type="entry name" value="GDPD"/>
    <property type="match status" value="1"/>
</dbReference>
<evidence type="ECO:0000256" key="8">
    <source>
        <dbReference type="ARBA" id="ARBA00022842"/>
    </source>
</evidence>
<evidence type="ECO:0000256" key="1">
    <source>
        <dbReference type="ARBA" id="ARBA00001946"/>
    </source>
</evidence>
<feature type="compositionally biased region" description="Gly residues" evidence="10">
    <location>
        <begin position="315"/>
        <end position="340"/>
    </location>
</feature>
<feature type="compositionally biased region" description="Acidic residues" evidence="10">
    <location>
        <begin position="410"/>
        <end position="419"/>
    </location>
</feature>
<dbReference type="PRINTS" id="PR00113">
    <property type="entry name" value="ALKPHPHTASE"/>
</dbReference>
<keyword evidence="14" id="KW-1185">Reference proteome</keyword>
<dbReference type="SUPFAM" id="SSF51695">
    <property type="entry name" value="PLC-like phosphodiesterases"/>
    <property type="match status" value="1"/>
</dbReference>
<dbReference type="InterPro" id="IPR017946">
    <property type="entry name" value="PLC-like_Pdiesterase_TIM-brl"/>
</dbReference>
<evidence type="ECO:0000256" key="5">
    <source>
        <dbReference type="ARBA" id="ARBA00022723"/>
    </source>
</evidence>
<comment type="cofactor">
    <cofactor evidence="1">
        <name>Mg(2+)</name>
        <dbReference type="ChEBI" id="CHEBI:18420"/>
    </cofactor>
</comment>
<feature type="compositionally biased region" description="Gly residues" evidence="10">
    <location>
        <begin position="299"/>
        <end position="308"/>
    </location>
</feature>
<dbReference type="InterPro" id="IPR001952">
    <property type="entry name" value="Alkaline_phosphatase"/>
</dbReference>
<evidence type="ECO:0000313" key="13">
    <source>
        <dbReference type="EMBL" id="WZP17220.1"/>
    </source>
</evidence>
<evidence type="ECO:0000256" key="2">
    <source>
        <dbReference type="ARBA" id="ARBA00001947"/>
    </source>
</evidence>
<dbReference type="SMART" id="SM00098">
    <property type="entry name" value="alkPPc"/>
    <property type="match status" value="1"/>
</dbReference>
<dbReference type="GO" id="GO:0004035">
    <property type="term" value="F:alkaline phosphatase activity"/>
    <property type="evidence" value="ECO:0007669"/>
    <property type="project" value="UniProtKB-EC"/>
</dbReference>
<accession>A0ABZ2ZYP1</accession>
<evidence type="ECO:0000256" key="9">
    <source>
        <dbReference type="RuleBase" id="RU003946"/>
    </source>
</evidence>
<evidence type="ECO:0000256" key="6">
    <source>
        <dbReference type="ARBA" id="ARBA00022801"/>
    </source>
</evidence>
<evidence type="ECO:0000313" key="14">
    <source>
        <dbReference type="Proteomes" id="UP001448858"/>
    </source>
</evidence>
<keyword evidence="11" id="KW-0732">Signal</keyword>
<comment type="cofactor">
    <cofactor evidence="2">
        <name>Zn(2+)</name>
        <dbReference type="ChEBI" id="CHEBI:29105"/>
    </cofactor>
</comment>
<gene>
    <name evidence="13" type="ORF">AAE021_06605</name>
</gene>
<feature type="signal peptide" evidence="11">
    <location>
        <begin position="1"/>
        <end position="20"/>
    </location>
</feature>
<dbReference type="Proteomes" id="UP001448858">
    <property type="component" value="Chromosome"/>
</dbReference>
<proteinExistence type="inferred from homology"/>
<comment type="similarity">
    <text evidence="3 9">Belongs to the alkaline phosphatase family.</text>
</comment>
<evidence type="ECO:0000256" key="10">
    <source>
        <dbReference type="SAM" id="MobiDB-lite"/>
    </source>
</evidence>
<keyword evidence="4" id="KW-0597">Phosphoprotein</keyword>
<feature type="domain" description="GP-PDE" evidence="12">
    <location>
        <begin position="507"/>
        <end position="794"/>
    </location>
</feature>
<organism evidence="13 14">
    <name type="scientific">Arthrobacter citreus</name>
    <dbReference type="NCBI Taxonomy" id="1670"/>
    <lineage>
        <taxon>Bacteria</taxon>
        <taxon>Bacillati</taxon>
        <taxon>Actinomycetota</taxon>
        <taxon>Actinomycetes</taxon>
        <taxon>Micrococcales</taxon>
        <taxon>Micrococcaceae</taxon>
        <taxon>Arthrobacter</taxon>
    </lineage>
</organism>
<keyword evidence="6 13" id="KW-0378">Hydrolase</keyword>
<dbReference type="PANTHER" id="PTHR11596:SF5">
    <property type="entry name" value="ALKALINE PHOSPHATASE"/>
    <property type="match status" value="1"/>
</dbReference>
<feature type="region of interest" description="Disordered" evidence="10">
    <location>
        <begin position="289"/>
        <end position="342"/>
    </location>
</feature>
<dbReference type="Gene3D" id="3.40.720.10">
    <property type="entry name" value="Alkaline Phosphatase, subunit A"/>
    <property type="match status" value="2"/>
</dbReference>
<dbReference type="Gene3D" id="3.20.20.190">
    <property type="entry name" value="Phosphatidylinositol (PI) phosphodiesterase"/>
    <property type="match status" value="1"/>
</dbReference>
<dbReference type="CDD" id="cd16012">
    <property type="entry name" value="ALP"/>
    <property type="match status" value="1"/>
</dbReference>
<keyword evidence="7" id="KW-0862">Zinc</keyword>
<dbReference type="PANTHER" id="PTHR11596">
    <property type="entry name" value="ALKALINE PHOSPHATASE"/>
    <property type="match status" value="1"/>
</dbReference>
<dbReference type="EC" id="3.1.3.1" evidence="13"/>
<sequence length="808" mass="84412">MKYSNAGKNTMRFVTTAAVAAVVFSGTAPTPAMQGNGHGGGGGDGGSPGAKNVILMVGDGMGPGQREAIRLGLVGLTGELEMDAMPSVGRVHTNSADPGTFVTDSAAAATAMSTGVKTYNGAIGVDLNQQPVTTALEVAEELGKSTGLVTTSNVTDATPAAFGSHVLDRDEQSAIARQFLESSKPEVILGGGEDYWYPAGDPGRLPDNPPEDPSEQSAGTEGNLVEEAQALGYEYVWDLEGLQQADSSMLLGLFSNQEMFQYGDDVEELYQPTVPLTEMTAKALEVLSSGGTVDDDDGNGNGAGNGDGRGNEAQGHGGGKGGGHGHGNGHGNGDGNGNGDEGFFLLVEEEGIDAFSHVNDAELTIESGIEFDRSVALAKDFAEQDGDTLVIVVGDHQTGGMTIEAVDVPEPGEEPDESGDGPSAEDGPLPVANSEQQFMVDWTTGGHTALDVPLTAMGPGSELLTGVYENTNIFDVMVELMRAGADDGGNGGGENPPPDWGHSKARFDLQSHRGGRGEYTEESLTAFAHSLELGVTTLELDTHLTEDGSVIVWHDDVIMPEKCRDTAPAQPADPEFPYVGDRVALLDLAQVKTLDCGFQQLPGYPEQDVVEGNRIAELRDVYALADAYDARKIRFNVETKVEEGLWGGPEMEALTRAVVAEVEASGRERRTTIQSFDWAALNLVAEIAPDLKLVALAEDAAALQVGQPGAAPQLGGIDIDDYNGSPALAAAAAGYDVLSPLATTVTAQLIQEAHDAGLPVIPWTVNTAEAMNALMDLGVDGLITDYPTLLRSVMEERGLKLPRAYSTS</sequence>
<dbReference type="PROSITE" id="PS51704">
    <property type="entry name" value="GP_PDE"/>
    <property type="match status" value="1"/>
</dbReference>
<dbReference type="InterPro" id="IPR017850">
    <property type="entry name" value="Alkaline_phosphatase_core_sf"/>
</dbReference>
<keyword evidence="5" id="KW-0479">Metal-binding</keyword>
<reference evidence="13 14" key="1">
    <citation type="submission" date="2024-04" db="EMBL/GenBank/DDBJ databases">
        <title>Arthrobacter sp. from Plains bison fecal sample.</title>
        <authorList>
            <person name="Ruzzini A."/>
        </authorList>
    </citation>
    <scope>NUCLEOTIDE SEQUENCE [LARGE SCALE GENOMIC DNA]</scope>
    <source>
        <strain evidence="13 14">EINP1</strain>
    </source>
</reference>
<protein>
    <submittedName>
        <fullName evidence="13">Alkaline phosphatase</fullName>
        <ecNumber evidence="13">3.1.3.1</ecNumber>
    </submittedName>
</protein>
<evidence type="ECO:0000256" key="11">
    <source>
        <dbReference type="SAM" id="SignalP"/>
    </source>
</evidence>
<feature type="region of interest" description="Disordered" evidence="10">
    <location>
        <begin position="406"/>
        <end position="431"/>
    </location>
</feature>
<evidence type="ECO:0000256" key="3">
    <source>
        <dbReference type="ARBA" id="ARBA00005984"/>
    </source>
</evidence>
<name>A0ABZ2ZYP1_9MICC</name>
<dbReference type="PROSITE" id="PS00123">
    <property type="entry name" value="ALKALINE_PHOSPHATASE"/>
    <property type="match status" value="1"/>
</dbReference>
<dbReference type="RefSeq" id="WP_342024815.1">
    <property type="nucleotide sequence ID" value="NZ_CP151657.1"/>
</dbReference>
<evidence type="ECO:0000259" key="12">
    <source>
        <dbReference type="PROSITE" id="PS51704"/>
    </source>
</evidence>
<feature type="region of interest" description="Disordered" evidence="10">
    <location>
        <begin position="191"/>
        <end position="221"/>
    </location>
</feature>
<feature type="chain" id="PRO_5045467770" evidence="11">
    <location>
        <begin position="21"/>
        <end position="808"/>
    </location>
</feature>
<keyword evidence="8" id="KW-0460">Magnesium</keyword>